<feature type="transmembrane region" description="Helical" evidence="1">
    <location>
        <begin position="20"/>
        <end position="44"/>
    </location>
</feature>
<evidence type="ECO:0000256" key="1">
    <source>
        <dbReference type="SAM" id="Phobius"/>
    </source>
</evidence>
<protein>
    <recommendedName>
        <fullName evidence="4">DUF2273 domain-containing protein</fullName>
    </recommendedName>
</protein>
<evidence type="ECO:0000313" key="2">
    <source>
        <dbReference type="EMBL" id="MTV81426.1"/>
    </source>
</evidence>
<reference evidence="2 3" key="1">
    <citation type="submission" date="2019-11" db="EMBL/GenBank/DDBJ databases">
        <title>Lactobacillus sp. nov. CRM56-3, isolated from fermented tea leaves.</title>
        <authorList>
            <person name="Phuengjayaem S."/>
            <person name="Tanasupawat S."/>
        </authorList>
    </citation>
    <scope>NUCLEOTIDE SEQUENCE [LARGE SCALE GENOMIC DNA]</scope>
    <source>
        <strain evidence="2 3">CRM56-3</strain>
    </source>
</reference>
<accession>A0A7X2XW81</accession>
<evidence type="ECO:0000313" key="3">
    <source>
        <dbReference type="Proteomes" id="UP000466388"/>
    </source>
</evidence>
<dbReference type="EMBL" id="WNJO01000002">
    <property type="protein sequence ID" value="MTV81426.1"/>
    <property type="molecule type" value="Genomic_DNA"/>
</dbReference>
<keyword evidence="1" id="KW-0812">Transmembrane</keyword>
<keyword evidence="3" id="KW-1185">Reference proteome</keyword>
<name>A0A7X2XW81_9LACO</name>
<comment type="caution">
    <text evidence="2">The sequence shown here is derived from an EMBL/GenBank/DDBJ whole genome shotgun (WGS) entry which is preliminary data.</text>
</comment>
<keyword evidence="1" id="KW-1133">Transmembrane helix</keyword>
<keyword evidence="1" id="KW-0472">Membrane</keyword>
<gene>
    <name evidence="2" type="ORF">GM612_01995</name>
</gene>
<dbReference type="AlphaFoldDB" id="A0A7X2XW81"/>
<evidence type="ECO:0008006" key="4">
    <source>
        <dbReference type="Google" id="ProtNLM"/>
    </source>
</evidence>
<dbReference type="Proteomes" id="UP000466388">
    <property type="component" value="Unassembled WGS sequence"/>
</dbReference>
<organism evidence="2 3">
    <name type="scientific">Secundilactobacillus folii</name>
    <dbReference type="NCBI Taxonomy" id="2678357"/>
    <lineage>
        <taxon>Bacteria</taxon>
        <taxon>Bacillati</taxon>
        <taxon>Bacillota</taxon>
        <taxon>Bacilli</taxon>
        <taxon>Lactobacillales</taxon>
        <taxon>Lactobacillaceae</taxon>
        <taxon>Secundilactobacillus</taxon>
    </lineage>
</organism>
<proteinExistence type="predicted"/>
<dbReference type="RefSeq" id="WP_155430719.1">
    <property type="nucleotide sequence ID" value="NZ_WNJO01000002.1"/>
</dbReference>
<sequence>MNMTTVYGGLIGMLVGLVWALGGFNAVLLMLTLGAVGVIIGAVISKFGGLKALISQLVDGE</sequence>